<reference evidence="1 2" key="1">
    <citation type="submission" date="2016-10" db="EMBL/GenBank/DDBJ databases">
        <authorList>
            <person name="de Groot N.N."/>
        </authorList>
    </citation>
    <scope>NUCLEOTIDE SEQUENCE [LARGE SCALE GENOMIC DNA]</scope>
    <source>
        <strain evidence="1 2">NLAE-zl-C500</strain>
    </source>
</reference>
<dbReference type="EMBL" id="FMYE01000011">
    <property type="protein sequence ID" value="SDB76639.1"/>
    <property type="molecule type" value="Genomic_DNA"/>
</dbReference>
<dbReference type="GO" id="GO:0003677">
    <property type="term" value="F:DNA binding"/>
    <property type="evidence" value="ECO:0007669"/>
    <property type="project" value="UniProtKB-KW"/>
</dbReference>
<proteinExistence type="predicted"/>
<evidence type="ECO:0000313" key="1">
    <source>
        <dbReference type="EMBL" id="SDB76639.1"/>
    </source>
</evidence>
<dbReference type="PANTHER" id="PTHR35145:SF1">
    <property type="entry name" value="CYTOPLASMIC PROTEIN"/>
    <property type="match status" value="1"/>
</dbReference>
<accession>A0A1G6G453</accession>
<protein>
    <submittedName>
        <fullName evidence="1">Predicted DNA-binding protein, MmcQ/YjbR family</fullName>
    </submittedName>
</protein>
<evidence type="ECO:0000313" key="2">
    <source>
        <dbReference type="Proteomes" id="UP000183670"/>
    </source>
</evidence>
<dbReference type="Proteomes" id="UP000183670">
    <property type="component" value="Unassembled WGS sequence"/>
</dbReference>
<sequence length="127" mass="15205">MNIEEYRDYCLSVKGATECMPFGENVLVFKVMDKMFTFATLQPKNGRFWADMKCAPDKAEELIEQYRDIFWGPFSDKKHWITVYLEGDVPDKLIKELISHSVEEVIKKLSKKKQEEYYRICERYRMP</sequence>
<dbReference type="PANTHER" id="PTHR35145">
    <property type="entry name" value="CYTOPLASMIC PROTEIN-RELATED"/>
    <property type="match status" value="1"/>
</dbReference>
<keyword evidence="1" id="KW-0238">DNA-binding</keyword>
<dbReference type="Gene3D" id="3.90.1150.30">
    <property type="match status" value="1"/>
</dbReference>
<name>A0A1G6G453_BACOV</name>
<dbReference type="SUPFAM" id="SSF142906">
    <property type="entry name" value="YjbR-like"/>
    <property type="match status" value="1"/>
</dbReference>
<dbReference type="RefSeq" id="WP_074557507.1">
    <property type="nucleotide sequence ID" value="NZ_FMYE01000011.1"/>
</dbReference>
<gene>
    <name evidence="1" type="ORF">SAMN05192581_101130</name>
</gene>
<organism evidence="1 2">
    <name type="scientific">Bacteroides ovatus</name>
    <dbReference type="NCBI Taxonomy" id="28116"/>
    <lineage>
        <taxon>Bacteria</taxon>
        <taxon>Pseudomonadati</taxon>
        <taxon>Bacteroidota</taxon>
        <taxon>Bacteroidia</taxon>
        <taxon>Bacteroidales</taxon>
        <taxon>Bacteroidaceae</taxon>
        <taxon>Bacteroides</taxon>
    </lineage>
</organism>
<dbReference type="Pfam" id="PF04237">
    <property type="entry name" value="YjbR"/>
    <property type="match status" value="1"/>
</dbReference>
<dbReference type="InterPro" id="IPR058532">
    <property type="entry name" value="YjbR/MT2646/Rv2570-like"/>
</dbReference>
<dbReference type="InterPro" id="IPR038056">
    <property type="entry name" value="YjbR-like_sf"/>
</dbReference>
<dbReference type="AlphaFoldDB" id="A0A1G6G453"/>
<dbReference type="InterPro" id="IPR007351">
    <property type="entry name" value="YjbR"/>
</dbReference>